<dbReference type="EMBL" id="GBXM01028800">
    <property type="protein sequence ID" value="JAH79777.1"/>
    <property type="molecule type" value="Transcribed_RNA"/>
</dbReference>
<reference evidence="1" key="1">
    <citation type="submission" date="2014-11" db="EMBL/GenBank/DDBJ databases">
        <authorList>
            <person name="Amaro Gonzalez C."/>
        </authorList>
    </citation>
    <scope>NUCLEOTIDE SEQUENCE</scope>
</reference>
<sequence>MGMSFAVSYFECTVHLHFKFVV</sequence>
<organism evidence="1">
    <name type="scientific">Anguilla anguilla</name>
    <name type="common">European freshwater eel</name>
    <name type="synonym">Muraena anguilla</name>
    <dbReference type="NCBI Taxonomy" id="7936"/>
    <lineage>
        <taxon>Eukaryota</taxon>
        <taxon>Metazoa</taxon>
        <taxon>Chordata</taxon>
        <taxon>Craniata</taxon>
        <taxon>Vertebrata</taxon>
        <taxon>Euteleostomi</taxon>
        <taxon>Actinopterygii</taxon>
        <taxon>Neopterygii</taxon>
        <taxon>Teleostei</taxon>
        <taxon>Anguilliformes</taxon>
        <taxon>Anguillidae</taxon>
        <taxon>Anguilla</taxon>
    </lineage>
</organism>
<proteinExistence type="predicted"/>
<name>A0A0E9S5C1_ANGAN</name>
<dbReference type="AlphaFoldDB" id="A0A0E9S5C1"/>
<reference evidence="1" key="2">
    <citation type="journal article" date="2015" name="Fish Shellfish Immunol.">
        <title>Early steps in the European eel (Anguilla anguilla)-Vibrio vulnificus interaction in the gills: Role of the RtxA13 toxin.</title>
        <authorList>
            <person name="Callol A."/>
            <person name="Pajuelo D."/>
            <person name="Ebbesson L."/>
            <person name="Teles M."/>
            <person name="MacKenzie S."/>
            <person name="Amaro C."/>
        </authorList>
    </citation>
    <scope>NUCLEOTIDE SEQUENCE</scope>
</reference>
<accession>A0A0E9S5C1</accession>
<dbReference type="EMBL" id="GBXM01072732">
    <property type="protein sequence ID" value="JAH35845.1"/>
    <property type="molecule type" value="Transcribed_RNA"/>
</dbReference>
<protein>
    <submittedName>
        <fullName evidence="1">Uncharacterized protein</fullName>
    </submittedName>
</protein>
<evidence type="ECO:0000313" key="1">
    <source>
        <dbReference type="EMBL" id="JAH35845.1"/>
    </source>
</evidence>